<dbReference type="PROSITE" id="PS50850">
    <property type="entry name" value="MFS"/>
    <property type="match status" value="1"/>
</dbReference>
<dbReference type="GO" id="GO:0005886">
    <property type="term" value="C:plasma membrane"/>
    <property type="evidence" value="ECO:0007669"/>
    <property type="project" value="UniProtKB-SubCell"/>
</dbReference>
<protein>
    <recommendedName>
        <fullName evidence="9">Major facilitator superfamily (MFS) profile domain-containing protein</fullName>
    </recommendedName>
</protein>
<dbReference type="InterPro" id="IPR004812">
    <property type="entry name" value="Efflux_drug-R_Bcr/CmlA"/>
</dbReference>
<feature type="transmembrane region" description="Helical" evidence="8">
    <location>
        <begin position="52"/>
        <end position="69"/>
    </location>
</feature>
<dbReference type="GO" id="GO:0042910">
    <property type="term" value="F:xenobiotic transmembrane transporter activity"/>
    <property type="evidence" value="ECO:0007669"/>
    <property type="project" value="InterPro"/>
</dbReference>
<accession>A0A3B0W357</accession>
<feature type="transmembrane region" description="Helical" evidence="8">
    <location>
        <begin position="345"/>
        <end position="368"/>
    </location>
</feature>
<gene>
    <name evidence="10" type="ORF">MNBD_GAMMA02-1176</name>
</gene>
<evidence type="ECO:0000256" key="7">
    <source>
        <dbReference type="ARBA" id="ARBA00023136"/>
    </source>
</evidence>
<keyword evidence="5 8" id="KW-0812">Transmembrane</keyword>
<evidence type="ECO:0000256" key="8">
    <source>
        <dbReference type="SAM" id="Phobius"/>
    </source>
</evidence>
<sequence length="411" mass="45054">MPTINNRKIAYGELILLLALMTSLGALTIDLQLPAMPLILQSFGLTDANQQQWMITAYMFGFAGAQIFYGPISDSVGRKPVLIFGLIVYVLASIACLLADSYWLFLAARGLQGVGAASARIMVNTITRDFFQGNEMAKVTSLVMLIFIMVPVFAPALGSGILLIGDWHLILWAYMFFGVVVMFWSLFRLPESLAIENKKPLRLSQIKIAFVQVVSEPLSMSFAVISGVIFAGFMAYLNAAEQIYSQIYDAKQQFPYLFGGIALFFGLAAFINSKIVMRYGAMQVTFYGMLVLLLANLISLLVVVSYAGIPPLWMFVVMMASINVCIGLAYGNLMAIAMLPLGHVAGMGASVIGMISAILAAGLGIFISQQLKHTLMPIMLGFFITSLIAFVLVYYFRHHPTDELSNLPPDY</sequence>
<dbReference type="Pfam" id="PF07690">
    <property type="entry name" value="MFS_1"/>
    <property type="match status" value="1"/>
</dbReference>
<keyword evidence="4" id="KW-1003">Cell membrane</keyword>
<evidence type="ECO:0000256" key="3">
    <source>
        <dbReference type="ARBA" id="ARBA00022448"/>
    </source>
</evidence>
<reference evidence="10" key="1">
    <citation type="submission" date="2018-06" db="EMBL/GenBank/DDBJ databases">
        <authorList>
            <person name="Zhirakovskaya E."/>
        </authorList>
    </citation>
    <scope>NUCLEOTIDE SEQUENCE</scope>
</reference>
<evidence type="ECO:0000256" key="1">
    <source>
        <dbReference type="ARBA" id="ARBA00004651"/>
    </source>
</evidence>
<organism evidence="10">
    <name type="scientific">hydrothermal vent metagenome</name>
    <dbReference type="NCBI Taxonomy" id="652676"/>
    <lineage>
        <taxon>unclassified sequences</taxon>
        <taxon>metagenomes</taxon>
        <taxon>ecological metagenomes</taxon>
    </lineage>
</organism>
<keyword evidence="6 8" id="KW-1133">Transmembrane helix</keyword>
<dbReference type="InterPro" id="IPR011701">
    <property type="entry name" value="MFS"/>
</dbReference>
<feature type="transmembrane region" description="Helical" evidence="8">
    <location>
        <begin position="312"/>
        <end position="333"/>
    </location>
</feature>
<dbReference type="SUPFAM" id="SSF103473">
    <property type="entry name" value="MFS general substrate transporter"/>
    <property type="match status" value="1"/>
</dbReference>
<keyword evidence="3" id="KW-0813">Transport</keyword>
<feature type="transmembrane region" description="Helical" evidence="8">
    <location>
        <begin position="284"/>
        <end position="306"/>
    </location>
</feature>
<name>A0A3B0W357_9ZZZZ</name>
<dbReference type="EMBL" id="UOFA01000019">
    <property type="protein sequence ID" value="VAW43719.1"/>
    <property type="molecule type" value="Genomic_DNA"/>
</dbReference>
<dbReference type="Gene3D" id="1.20.1720.10">
    <property type="entry name" value="Multidrug resistance protein D"/>
    <property type="match status" value="1"/>
</dbReference>
<dbReference type="CDD" id="cd17320">
    <property type="entry name" value="MFS_MdfA_MDR_like"/>
    <property type="match status" value="1"/>
</dbReference>
<evidence type="ECO:0000256" key="6">
    <source>
        <dbReference type="ARBA" id="ARBA00022989"/>
    </source>
</evidence>
<comment type="subcellular location">
    <subcellularLocation>
        <location evidence="1">Cell membrane</location>
        <topology evidence="1">Multi-pass membrane protein</topology>
    </subcellularLocation>
</comment>
<evidence type="ECO:0000256" key="2">
    <source>
        <dbReference type="ARBA" id="ARBA00006236"/>
    </source>
</evidence>
<feature type="transmembrane region" description="Helical" evidence="8">
    <location>
        <begin position="374"/>
        <end position="396"/>
    </location>
</feature>
<feature type="transmembrane region" description="Helical" evidence="8">
    <location>
        <begin position="208"/>
        <end position="234"/>
    </location>
</feature>
<evidence type="ECO:0000259" key="9">
    <source>
        <dbReference type="PROSITE" id="PS50850"/>
    </source>
</evidence>
<feature type="transmembrane region" description="Helical" evidence="8">
    <location>
        <begin position="81"/>
        <end position="104"/>
    </location>
</feature>
<comment type="similarity">
    <text evidence="2">Belongs to the major facilitator superfamily. Bcr/CmlA family.</text>
</comment>
<dbReference type="PANTHER" id="PTHR23502">
    <property type="entry name" value="MAJOR FACILITATOR SUPERFAMILY"/>
    <property type="match status" value="1"/>
</dbReference>
<proteinExistence type="inferred from homology"/>
<dbReference type="NCBIfam" id="TIGR00710">
    <property type="entry name" value="efflux_Bcr_CflA"/>
    <property type="match status" value="1"/>
</dbReference>
<evidence type="ECO:0000313" key="10">
    <source>
        <dbReference type="EMBL" id="VAW43719.1"/>
    </source>
</evidence>
<feature type="transmembrane region" description="Helical" evidence="8">
    <location>
        <begin position="139"/>
        <end position="163"/>
    </location>
</feature>
<dbReference type="InterPro" id="IPR036259">
    <property type="entry name" value="MFS_trans_sf"/>
</dbReference>
<dbReference type="PANTHER" id="PTHR23502:SF132">
    <property type="entry name" value="POLYAMINE TRANSPORTER 2-RELATED"/>
    <property type="match status" value="1"/>
</dbReference>
<dbReference type="GO" id="GO:1990961">
    <property type="term" value="P:xenobiotic detoxification by transmembrane export across the plasma membrane"/>
    <property type="evidence" value="ECO:0007669"/>
    <property type="project" value="InterPro"/>
</dbReference>
<feature type="transmembrane region" description="Helical" evidence="8">
    <location>
        <begin position="169"/>
        <end position="187"/>
    </location>
</feature>
<dbReference type="InterPro" id="IPR020846">
    <property type="entry name" value="MFS_dom"/>
</dbReference>
<evidence type="ECO:0000256" key="4">
    <source>
        <dbReference type="ARBA" id="ARBA00022475"/>
    </source>
</evidence>
<evidence type="ECO:0000256" key="5">
    <source>
        <dbReference type="ARBA" id="ARBA00022692"/>
    </source>
</evidence>
<feature type="domain" description="Major facilitator superfamily (MFS) profile" evidence="9">
    <location>
        <begin position="14"/>
        <end position="401"/>
    </location>
</feature>
<feature type="transmembrane region" description="Helical" evidence="8">
    <location>
        <begin position="254"/>
        <end position="272"/>
    </location>
</feature>
<keyword evidence="7 8" id="KW-0472">Membrane</keyword>
<dbReference type="AlphaFoldDB" id="A0A3B0W357"/>